<reference evidence="13 14" key="1">
    <citation type="submission" date="2024-06" db="EMBL/GenBank/DDBJ databases">
        <authorList>
            <person name="Kraege A."/>
            <person name="Thomma B."/>
        </authorList>
    </citation>
    <scope>NUCLEOTIDE SEQUENCE [LARGE SCALE GENOMIC DNA]</scope>
</reference>
<dbReference type="InterPro" id="IPR011124">
    <property type="entry name" value="Znf_CW"/>
</dbReference>
<dbReference type="Pfam" id="PF15288">
    <property type="entry name" value="zf-CCHC_6"/>
    <property type="match status" value="1"/>
</dbReference>
<dbReference type="PROSITE" id="PS51050">
    <property type="entry name" value="ZF_CW"/>
    <property type="match status" value="1"/>
</dbReference>
<feature type="compositionally biased region" description="Basic and acidic residues" evidence="10">
    <location>
        <begin position="1"/>
        <end position="13"/>
    </location>
</feature>
<evidence type="ECO:0000256" key="5">
    <source>
        <dbReference type="ARBA" id="ARBA00023015"/>
    </source>
</evidence>
<feature type="compositionally biased region" description="Low complexity" evidence="10">
    <location>
        <begin position="1157"/>
        <end position="1168"/>
    </location>
</feature>
<feature type="region of interest" description="Disordered" evidence="10">
    <location>
        <begin position="1"/>
        <end position="80"/>
    </location>
</feature>
<feature type="region of interest" description="Disordered" evidence="10">
    <location>
        <begin position="1492"/>
        <end position="1512"/>
    </location>
</feature>
<evidence type="ECO:0000259" key="11">
    <source>
        <dbReference type="PROSITE" id="PS50014"/>
    </source>
</evidence>
<keyword evidence="4" id="KW-0862">Zinc</keyword>
<dbReference type="Pfam" id="PF12157">
    <property type="entry name" value="DUF3591"/>
    <property type="match status" value="1"/>
</dbReference>
<evidence type="ECO:0000256" key="10">
    <source>
        <dbReference type="SAM" id="MobiDB-lite"/>
    </source>
</evidence>
<comment type="subcellular location">
    <subcellularLocation>
        <location evidence="1">Nucleus</location>
    </subcellularLocation>
</comment>
<evidence type="ECO:0000256" key="2">
    <source>
        <dbReference type="ARBA" id="ARBA00022723"/>
    </source>
</evidence>
<evidence type="ECO:0000256" key="6">
    <source>
        <dbReference type="ARBA" id="ARBA00023117"/>
    </source>
</evidence>
<evidence type="ECO:0000256" key="4">
    <source>
        <dbReference type="ARBA" id="ARBA00022833"/>
    </source>
</evidence>
<accession>A0ABP1FR96</accession>
<feature type="region of interest" description="Disordered" evidence="10">
    <location>
        <begin position="1205"/>
        <end position="1299"/>
    </location>
</feature>
<keyword evidence="8" id="KW-0539">Nucleus</keyword>
<feature type="region of interest" description="Disordered" evidence="10">
    <location>
        <begin position="1157"/>
        <end position="1182"/>
    </location>
</feature>
<feature type="compositionally biased region" description="Acidic residues" evidence="10">
    <location>
        <begin position="1249"/>
        <end position="1259"/>
    </location>
</feature>
<evidence type="ECO:0000256" key="3">
    <source>
        <dbReference type="ARBA" id="ARBA00022771"/>
    </source>
</evidence>
<name>A0ABP1FR96_9CHLO</name>
<gene>
    <name evidence="13" type="primary">g2013</name>
    <name evidence="13" type="ORF">VP750_LOCUS1721</name>
</gene>
<feature type="domain" description="CW-type" evidence="12">
    <location>
        <begin position="1449"/>
        <end position="1503"/>
    </location>
</feature>
<dbReference type="PROSITE" id="PS50014">
    <property type="entry name" value="BROMODOMAIN_2"/>
    <property type="match status" value="1"/>
</dbReference>
<evidence type="ECO:0000313" key="13">
    <source>
        <dbReference type="EMBL" id="CAL5220062.1"/>
    </source>
</evidence>
<evidence type="ECO:0000256" key="9">
    <source>
        <dbReference type="PROSITE-ProRule" id="PRU00035"/>
    </source>
</evidence>
<feature type="region of interest" description="Disordered" evidence="10">
    <location>
        <begin position="1017"/>
        <end position="1076"/>
    </location>
</feature>
<feature type="region of interest" description="Disordered" evidence="10">
    <location>
        <begin position="1421"/>
        <end position="1451"/>
    </location>
</feature>
<feature type="compositionally biased region" description="Basic residues" evidence="10">
    <location>
        <begin position="1169"/>
        <end position="1178"/>
    </location>
</feature>
<protein>
    <submittedName>
        <fullName evidence="13">G2013 protein</fullName>
    </submittedName>
</protein>
<dbReference type="SUPFAM" id="SSF47370">
    <property type="entry name" value="Bromodomain"/>
    <property type="match status" value="1"/>
</dbReference>
<keyword evidence="2" id="KW-0479">Metal-binding</keyword>
<proteinExistence type="predicted"/>
<evidence type="ECO:0000256" key="7">
    <source>
        <dbReference type="ARBA" id="ARBA00023163"/>
    </source>
</evidence>
<dbReference type="InterPro" id="IPR022591">
    <property type="entry name" value="TAF1_HAT_dom"/>
</dbReference>
<dbReference type="InterPro" id="IPR041670">
    <property type="entry name" value="Znf-CCHC_6"/>
</dbReference>
<feature type="compositionally biased region" description="Acidic residues" evidence="10">
    <location>
        <begin position="36"/>
        <end position="48"/>
    </location>
</feature>
<evidence type="ECO:0000256" key="8">
    <source>
        <dbReference type="ARBA" id="ARBA00023242"/>
    </source>
</evidence>
<dbReference type="Proteomes" id="UP001497392">
    <property type="component" value="Unassembled WGS sequence"/>
</dbReference>
<dbReference type="CDD" id="cd04369">
    <property type="entry name" value="Bromodomain"/>
    <property type="match status" value="1"/>
</dbReference>
<dbReference type="PANTHER" id="PTHR13900:SF0">
    <property type="entry name" value="TRANSCRIPTION INITIATION FACTOR TFIID SUBUNIT 1"/>
    <property type="match status" value="1"/>
</dbReference>
<feature type="compositionally biased region" description="Polar residues" evidence="10">
    <location>
        <begin position="1025"/>
        <end position="1050"/>
    </location>
</feature>
<feature type="region of interest" description="Disordered" evidence="10">
    <location>
        <begin position="163"/>
        <end position="187"/>
    </location>
</feature>
<feature type="domain" description="Bromo" evidence="11">
    <location>
        <begin position="1321"/>
        <end position="1386"/>
    </location>
</feature>
<keyword evidence="6 9" id="KW-0103">Bromodomain</keyword>
<evidence type="ECO:0000259" key="12">
    <source>
        <dbReference type="PROSITE" id="PS51050"/>
    </source>
</evidence>
<dbReference type="InterPro" id="IPR036427">
    <property type="entry name" value="Bromodomain-like_sf"/>
</dbReference>
<dbReference type="EMBL" id="CAXHTA020000003">
    <property type="protein sequence ID" value="CAL5220062.1"/>
    <property type="molecule type" value="Genomic_DNA"/>
</dbReference>
<keyword evidence="3" id="KW-0863">Zinc-finger</keyword>
<dbReference type="SMART" id="SM00297">
    <property type="entry name" value="BROMO"/>
    <property type="match status" value="1"/>
</dbReference>
<evidence type="ECO:0000256" key="1">
    <source>
        <dbReference type="ARBA" id="ARBA00004123"/>
    </source>
</evidence>
<feature type="compositionally biased region" description="Low complexity" evidence="10">
    <location>
        <begin position="59"/>
        <end position="73"/>
    </location>
</feature>
<dbReference type="Gene3D" id="1.20.920.10">
    <property type="entry name" value="Bromodomain-like"/>
    <property type="match status" value="1"/>
</dbReference>
<dbReference type="InterPro" id="IPR040240">
    <property type="entry name" value="TAF1"/>
</dbReference>
<dbReference type="InterPro" id="IPR001487">
    <property type="entry name" value="Bromodomain"/>
</dbReference>
<feature type="region of interest" description="Disordered" evidence="10">
    <location>
        <begin position="214"/>
        <end position="277"/>
    </location>
</feature>
<keyword evidence="5" id="KW-0805">Transcription regulation</keyword>
<comment type="caution">
    <text evidence="13">The sequence shown here is derived from an EMBL/GenBank/DDBJ whole genome shotgun (WGS) entry which is preliminary data.</text>
</comment>
<sequence length="1512" mass="164607">MHPDNDLTLKDESGASAMAIRKGQGHEKAPNAINYSDEEDMIDDEDAPAEAQHATTASLAPQLLQKAAQAPQPSIEEDNYDAVENAPASATPVASAPQPSVTLLPASQAAPATAPAEAQVIDLMEEDDEEPEDAEPLLEEPSLPLLADLGTAKVLRFSEMFPPGSLQPGAKRQRAAPATSTGSAGLVADLEVEDETLLLEVEDDDAEDLEADAWASEGEPDAEAEATAAEGQILPHMSSKADDEASQITRDMPPAQRPLPARRKPDPHRGGEPLGGVGSEDLVALLQASEAVASAQYAPILQMEWETSVDWEPNLIQDYPQLLRLEEAFWQMLQARVVSTPEDEANGAGQDAAEALKTLVVAWAKSIPAANEALQDPLWNSDVTDLSHMLLEPRTLPLLLDLNDANQTFEVLHGHSIAELQHAPATVIPAKPKVVPVMAALVGSGTGSQLKGSTVSLSSLVGPEALAQTFNEAQKAKFAAAKDREPVFWLKHDPVRMLDGDAPLGDAKAPADVRIELAVTFPGLELLPDSIANKVPDPSKGTPLQPPGAFTASFLPALYMRITMPKKKDLTAAEGHVVLLEYLEEQPLLLARPGMSAHLTTFYRKEDAADAGHTKLLEGQEKWRIGHLEVLQPEDEEPFILASVKRGQTRMAVDTYMFKTGAFPHRPKSSDFLLVRSAAGALSVRHLTGSIVVGQQEPLMRIPVPKSKESKNVVESRLVVHVFRELRRKQLKLEKGKGGKDASVSVAQLKKSFPSLSTYEITSRLRDRCECQPLPGDPSGDLYALKPGMQIPAEGDLRKLLTPDMWCAHESMAVGQARLKETGLKHIPTLAQIHPDHLRLAYEQLPPSSGMDQAFAALEKAVWGCPWELTDNFVSAMREGRGRLTLSGPGDPTGRGLGFSFWRDERKSMLEGLSSHKKDAGQITGTNSDLRKLSMKASQRILTEYGVTETEINGLSRWQRISLVRDLANAKLQDGDSTVSARYARERKHSALELLEKARHKARDIFDRQAAALTEKEVAEDDSVFSDTETTFTEGHSQAVSQNGPSQKPANTRKAKSRKSKKQLGASTASEADEARELAEMRKGGFITGEGKKGPVGKLEAAPGARRIRRTVTHTLPSGEKASREIIFTDQEKMALLNALYGDPAGGFGVRTVTVSSSAVTLQPSPQQKPKKSSKRTSARCTACGEVGHTAKNKACPMYGRGADDMEDDIMDSPVKKQSKSRRRSTPFVSPDSQATAARTTSRRSREAPEEDSDADALEDAGVQARPAASAQPEGEEDIAPQEAKPKKAPSKRSSKKTVASARKFLAQRVLSPAFSEMKRQQPQALTFFKKPVSPTQVPDYNLYVAKEDEMSFEIIERKLKEAQYSTATEFMTDIDRIVSNAVAYNSQYCGDQGHQGVIEAAMAMQGAVQDELLYAPEKVQEAEERVQQEDAAAQPTQPEQAPAEQAEEPASDFWVQCESCKKWRNLSKDVYDQTVNESEPWYCFLNTGRENAGCDEPDDYQESAEQSMEII</sequence>
<dbReference type="Pfam" id="PF07496">
    <property type="entry name" value="zf-CW"/>
    <property type="match status" value="1"/>
</dbReference>
<feature type="compositionally biased region" description="Basic residues" evidence="10">
    <location>
        <begin position="1287"/>
        <end position="1296"/>
    </location>
</feature>
<feature type="compositionally biased region" description="Acidic residues" evidence="10">
    <location>
        <begin position="1494"/>
        <end position="1503"/>
    </location>
</feature>
<feature type="compositionally biased region" description="Basic residues" evidence="10">
    <location>
        <begin position="1051"/>
        <end position="1062"/>
    </location>
</feature>
<dbReference type="Pfam" id="PF00439">
    <property type="entry name" value="Bromodomain"/>
    <property type="match status" value="1"/>
</dbReference>
<feature type="compositionally biased region" description="Low complexity" evidence="10">
    <location>
        <begin position="1430"/>
        <end position="1445"/>
    </location>
</feature>
<keyword evidence="14" id="KW-1185">Reference proteome</keyword>
<evidence type="ECO:0000313" key="14">
    <source>
        <dbReference type="Proteomes" id="UP001497392"/>
    </source>
</evidence>
<dbReference type="Gene3D" id="3.30.40.100">
    <property type="match status" value="1"/>
</dbReference>
<dbReference type="PANTHER" id="PTHR13900">
    <property type="entry name" value="TRANSCRIPTION INITIATION FACTOR TFIID"/>
    <property type="match status" value="1"/>
</dbReference>
<keyword evidence="7" id="KW-0804">Transcription</keyword>
<organism evidence="13 14">
    <name type="scientific">Coccomyxa viridis</name>
    <dbReference type="NCBI Taxonomy" id="1274662"/>
    <lineage>
        <taxon>Eukaryota</taxon>
        <taxon>Viridiplantae</taxon>
        <taxon>Chlorophyta</taxon>
        <taxon>core chlorophytes</taxon>
        <taxon>Trebouxiophyceae</taxon>
        <taxon>Trebouxiophyceae incertae sedis</taxon>
        <taxon>Coccomyxaceae</taxon>
        <taxon>Coccomyxa</taxon>
    </lineage>
</organism>